<proteinExistence type="inferred from homology"/>
<organism evidence="3 4">
    <name type="scientific">Geothrix edaphica</name>
    <dbReference type="NCBI Taxonomy" id="2927976"/>
    <lineage>
        <taxon>Bacteria</taxon>
        <taxon>Pseudomonadati</taxon>
        <taxon>Acidobacteriota</taxon>
        <taxon>Holophagae</taxon>
        <taxon>Holophagales</taxon>
        <taxon>Holophagaceae</taxon>
        <taxon>Geothrix</taxon>
    </lineage>
</organism>
<keyword evidence="4" id="KW-1185">Reference proteome</keyword>
<dbReference type="PANTHER" id="PTHR46268:SF6">
    <property type="entry name" value="UNIVERSAL STRESS PROTEIN UP12"/>
    <property type="match status" value="1"/>
</dbReference>
<feature type="domain" description="UspA" evidence="2">
    <location>
        <begin position="18"/>
        <end position="151"/>
    </location>
</feature>
<dbReference type="PRINTS" id="PR01438">
    <property type="entry name" value="UNVRSLSTRESS"/>
</dbReference>
<sequence>MTWTYLGGIQAEDAVIARVLVGVDFSEASKQALERAGTWAVRMGVPLVAMHVLQPPAPMLPEAQIALPDPAWLKSMEDHAREQLEAWVKPFGGSQVIVKWGGPAEELVSEADTKTLLVVAQVGHSTLERLLFGSTAARVVRLAPCDVLVVRTEKTH</sequence>
<dbReference type="EMBL" id="BSDC01000001">
    <property type="protein sequence ID" value="GLH66577.1"/>
    <property type="molecule type" value="Genomic_DNA"/>
</dbReference>
<protein>
    <submittedName>
        <fullName evidence="3">Universal stress protein</fullName>
    </submittedName>
</protein>
<gene>
    <name evidence="3" type="ORF">GETHED_09410</name>
</gene>
<dbReference type="InterPro" id="IPR014729">
    <property type="entry name" value="Rossmann-like_a/b/a_fold"/>
</dbReference>
<dbReference type="PANTHER" id="PTHR46268">
    <property type="entry name" value="STRESS RESPONSE PROTEIN NHAX"/>
    <property type="match status" value="1"/>
</dbReference>
<dbReference type="Pfam" id="PF00582">
    <property type="entry name" value="Usp"/>
    <property type="match status" value="1"/>
</dbReference>
<dbReference type="SUPFAM" id="SSF52402">
    <property type="entry name" value="Adenine nucleotide alpha hydrolases-like"/>
    <property type="match status" value="1"/>
</dbReference>
<evidence type="ECO:0000256" key="1">
    <source>
        <dbReference type="ARBA" id="ARBA00008791"/>
    </source>
</evidence>
<evidence type="ECO:0000313" key="4">
    <source>
        <dbReference type="Proteomes" id="UP001165044"/>
    </source>
</evidence>
<dbReference type="Proteomes" id="UP001165044">
    <property type="component" value="Unassembled WGS sequence"/>
</dbReference>
<accession>A0ABQ5PVU0</accession>
<evidence type="ECO:0000259" key="2">
    <source>
        <dbReference type="Pfam" id="PF00582"/>
    </source>
</evidence>
<dbReference type="InterPro" id="IPR006015">
    <property type="entry name" value="Universal_stress_UspA"/>
</dbReference>
<dbReference type="InterPro" id="IPR006016">
    <property type="entry name" value="UspA"/>
</dbReference>
<name>A0ABQ5PVU0_9BACT</name>
<comment type="similarity">
    <text evidence="1">Belongs to the universal stress protein A family.</text>
</comment>
<reference evidence="3" key="1">
    <citation type="journal article" date="2023" name="Antonie Van Leeuwenhoek">
        <title>Mesoterricola silvestris gen. nov., sp. nov., Mesoterricola sediminis sp. nov., Geothrix oryzae sp. nov., Geothrix edaphica sp. nov., Geothrix rubra sp. nov., and Geothrix limicola sp. nov., six novel members of Acidobacteriota isolated from soils.</title>
        <authorList>
            <person name="Itoh H."/>
            <person name="Sugisawa Y."/>
            <person name="Mise K."/>
            <person name="Xu Z."/>
            <person name="Kuniyasu M."/>
            <person name="Ushijima N."/>
            <person name="Kawano K."/>
            <person name="Kobayashi E."/>
            <person name="Shiratori Y."/>
            <person name="Masuda Y."/>
            <person name="Senoo K."/>
        </authorList>
    </citation>
    <scope>NUCLEOTIDE SEQUENCE</scope>
    <source>
        <strain evidence="3">Red802</strain>
    </source>
</reference>
<evidence type="ECO:0000313" key="3">
    <source>
        <dbReference type="EMBL" id="GLH66577.1"/>
    </source>
</evidence>
<dbReference type="Gene3D" id="3.40.50.620">
    <property type="entry name" value="HUPs"/>
    <property type="match status" value="1"/>
</dbReference>
<dbReference type="CDD" id="cd00293">
    <property type="entry name" value="USP-like"/>
    <property type="match status" value="1"/>
</dbReference>
<comment type="caution">
    <text evidence="3">The sequence shown here is derived from an EMBL/GenBank/DDBJ whole genome shotgun (WGS) entry which is preliminary data.</text>
</comment>